<feature type="domain" description="Cas12a REC2" evidence="14">
    <location>
        <begin position="1433"/>
        <end position="1714"/>
    </location>
</feature>
<reference evidence="16" key="1">
    <citation type="journal article" date="2021" name="Genome Biol. Evol.">
        <title>A High-Quality Reference Genome for a Parasitic Bivalve with Doubly Uniparental Inheritance (Bivalvia: Unionida).</title>
        <authorList>
            <person name="Smith C.H."/>
        </authorList>
    </citation>
    <scope>NUCLEOTIDE SEQUENCE</scope>
    <source>
        <strain evidence="16">CHS0354</strain>
    </source>
</reference>
<organism evidence="16 17">
    <name type="scientific">Potamilus streckersoni</name>
    <dbReference type="NCBI Taxonomy" id="2493646"/>
    <lineage>
        <taxon>Eukaryota</taxon>
        <taxon>Metazoa</taxon>
        <taxon>Spiralia</taxon>
        <taxon>Lophotrochozoa</taxon>
        <taxon>Mollusca</taxon>
        <taxon>Bivalvia</taxon>
        <taxon>Autobranchia</taxon>
        <taxon>Heteroconchia</taxon>
        <taxon>Palaeoheterodonta</taxon>
        <taxon>Unionida</taxon>
        <taxon>Unionoidea</taxon>
        <taxon>Unionidae</taxon>
        <taxon>Ambleminae</taxon>
        <taxon>Lampsilini</taxon>
        <taxon>Potamilus</taxon>
    </lineage>
</organism>
<evidence type="ECO:0000259" key="14">
    <source>
        <dbReference type="Pfam" id="PF21918"/>
    </source>
</evidence>
<comment type="caution">
    <text evidence="16">The sequence shown here is derived from an EMBL/GenBank/DDBJ whole genome shotgun (WGS) entry which is preliminary data.</text>
</comment>
<dbReference type="Pfam" id="PF18501">
    <property type="entry name" value="REC1"/>
    <property type="match status" value="1"/>
</dbReference>
<keyword evidence="4" id="KW-0808">Transferase</keyword>
<reference evidence="16" key="2">
    <citation type="journal article" date="2021" name="Genome Biol. Evol.">
        <title>Developing a high-quality reference genome for a parasitic bivalve with doubly uniparental inheritance (Bivalvia: Unionida).</title>
        <authorList>
            <person name="Smith C.H."/>
        </authorList>
    </citation>
    <scope>NUCLEOTIDE SEQUENCE</scope>
    <source>
        <strain evidence="16">CHS0354</strain>
        <tissue evidence="16">Mantle</tissue>
    </source>
</reference>
<name>A0AAE0T7I0_9BIVA</name>
<evidence type="ECO:0000256" key="4">
    <source>
        <dbReference type="ARBA" id="ARBA00022679"/>
    </source>
</evidence>
<feature type="domain" description="Cas12a nuclease" evidence="11">
    <location>
        <begin position="2229"/>
        <end position="2382"/>
    </location>
</feature>
<dbReference type="InterPro" id="IPR040787">
    <property type="entry name" value="Cas12a_REC1"/>
</dbReference>
<dbReference type="InterPro" id="IPR033983">
    <property type="entry name" value="Thiazole_synthase_ThiG"/>
</dbReference>
<dbReference type="InterPro" id="IPR027620">
    <property type="entry name" value="Cas12a"/>
</dbReference>
<dbReference type="InterPro" id="IPR054116">
    <property type="entry name" value="Cas12a_REC2"/>
</dbReference>
<comment type="function">
    <text evidence="1">Catalyzes the rearrangement of 1-deoxy-D-xylulose 5-phosphate (DXP) to produce the thiazole phosphate moiety of thiamine. Sulfur is provided by the thiocarboxylate moiety of the carrier protein ThiS. In vitro, sulfur can be provided by H(2)S.</text>
</comment>
<keyword evidence="17" id="KW-1185">Reference proteome</keyword>
<evidence type="ECO:0000259" key="9">
    <source>
        <dbReference type="Pfam" id="PF05690"/>
    </source>
</evidence>
<evidence type="ECO:0000256" key="3">
    <source>
        <dbReference type="ARBA" id="ARBA00011960"/>
    </source>
</evidence>
<gene>
    <name evidence="16" type="ORF">CHS0354_000747</name>
</gene>
<evidence type="ECO:0000259" key="13">
    <source>
        <dbReference type="Pfam" id="PF18962"/>
    </source>
</evidence>
<sequence length="2441" mass="279443">MGTSRYPNVSIMMDSLRASETEIVTLAVRRLDLSKYSNILEWVGKDYFLLPNTAGCYTAREAVLTAELAREALETNWIKLEVIGDQDSLFPDCVELLKAAETLIEKRFIVLPYTNDDPIVAKRLYDLGCAAVMPLGSPIGSGMGIRNPFNIRMIRETLPSDFPMIIDAGIGTASDAALAMELGADGVLLNTAVSLAQNPVQMATAMKYAVEAGRLAFLSGRIPQKQYANASSPIEGTIKIDGLFTFFSPNSNSALENWIGNNNVSYPTATLNSERDINDGGAYINLVDITITFQNESWVKNNLLPKDTVGLILNLGNTLTEVQKTQIINNFKYYTSSLIPSRTVDVMMSLSGLDNHSAPIFFYDLVKEQETTLTVSHLQGVKLRKNHTYSVWSSSLLVGTKLYTPNYTSTNKFITTAISTTNNNIALSFSSSTLNTFSVTLRVSGLGSNKSISAELARADEIFTPGNLSQTLPLTGDGSFIFSNVIEGTYSLLIKNYFEESSKMVFIPSHASVIKVSTQPVSTNVTFSSKPYKEFNIPGCPKYLSMGTVTSGDISHDPGFHAAPVDAIFKYAGNDGAGDRGTVLEAIITEKTILQSRRLEAYYQANGYPNHKVMPVMVFYTANASGSSSEAMKDVRNVDTLRMHYQNAIKEIKMALSYKDATHPYPATYLLSPDLLGGIQQHSKEYVEPGTITIMNATLPINTALRAAYTAEGLAIPSNLPNFENNLKGYFQSVNYLFTVFGENSIPFGWQENLWSVGSSTWNHKLDDAEIVATTAIEVADFVKALGVYSGKWAPTYIAFDKYERDDFGFESKAAYAYNATNWERYLVYCDTIAKLLGKPAMLWQIPGGHLPAKNEINKEYDIILHSGSSATFFFGDRNIGKNLNNIKPEVLSISLNPSMYMGATSVRQWLEKDKGYNWSKSRLQEVANRGFFSILWGGGSTTSIATIKVNGYDDGWLANKVTTYHKEGKIYSLNFVQEESNTSSFDEGKESQKIIHTTVQSIFPNPASNQINIRFSVKETEDIKIEISDLLGRTVQRVDNQLMQRGIHNISLQVNHLPSGVYIKEAIMQETWLNEFVGQYKLQKTLRFELRPVGKTEAKIKDKGFLCNDKTRDKHYQEVKELVDDLHRKFIDCALKQVSMDWKELAEAHEDLRKAKLDNKKNRTEDERKPQKKSDSKTLKALEERKRKAIYDNFVEKAKSFFDSILNRVENKSVEDDESKNRAKKSKKPFDKKFDSFFKEGIFSEILVPMYEKDKEKKEWLTTFEKFSAYFLGFHENRRNVYSDGDEATAVPHRIVNVNFPKFLNNLNLLKSLYGKEFGEVTFLDWIKSESNLGEINIDKFDAKLLENKTILECIQFVETNFLKLDFYNQCLTQEGIDTYNEFLGVLNLVLNIFRQKNNLSKKDAPNLAPLYKQILSLKGKGRKFGDQFPDDFALREGVTEFYLTMITSFENTVKEKVNTMEKLAELLKYIETHPDGVIVRNDCMTDLSTKIFGEWAFIDFALGYASENKFPADAKGKISKTTEKNRERFMKSDFSIAELNKIIVDYVNTLEKEKGNDKEKDNRNEVFKNEKRQFLVNSENPIRDYFLNKKTIEVFPQTNEKAAVCIDSFFDMQTQIPNLYSEFEKALQNVKEKDENLFKEDASISDKVKHIKAFLDELMAMVHFLKPISKRKRKNDSDEESYDAGFYNDFDQYYGAVCEVNDVYNQARNYISRKPYKEEKYKLNFENPTLGNGWDKNKEEENTCVILRRNGTYFLAIMDKKNNTIFRDENIAETGTDFYEKVEYKQFKAGTDIQNLILVDNKYTRFTKNLDTLKEKYIPQIAEIKKKGSYSQDNSKSEIKKFNRDDLNTYINYYKKAAQGYWHWIQFNFKETSEYKNWLEFTIHLTEQGYKIWFSKVPVSYIDECVSNGKLFLFKIHNKDFSPHARGAKNLHTLYWEQVFSAENLKDVVYKLNGEAELFFRPNSIEKEKVFKHKTGEWVAKKINPQTETSFTEEERREFEKNKSTEFARKLEYDIIKDKRFTNDKYLFHVPITINFKARGNDNLNFEVQDFLRNNSDVNILGIDRGEKNLLYCSVINQKGKILEQKSLNVINRDYHALLDARETERKESRLNWQKIGSIKDLKKGYLSLAVHEVTKLILEYNAIVVMEDLNMGMIQRRQKVEKQVYQNFEKMLIEKLNCLVDKSIPANEPGGVLKPLQLTSKFESFQKLGKQSGIIFYVPPQYTSKVDFATGFAPFAYFKHETVNGSKKIIEDAFQFEEYSNDRLRFTIDHSELSLKQTPPIPIWKLEVAQGQKRSEFIPKERKSIECDVFVKLKELFSEYGITTSDDVKQSILTKADGKFFTILFKYLNIISQMRFQIDDEDFILSPVADEKGNYFRTDLNATDKPKDSDANGAYHIALKGLMVKKKIDASEPKKNLDLNIKNEEWFEFIRNKVKHLD</sequence>
<evidence type="ECO:0000256" key="6">
    <source>
        <dbReference type="ARBA" id="ARBA00023270"/>
    </source>
</evidence>
<dbReference type="NCBIfam" id="TIGR04330">
    <property type="entry name" value="cas_Cpf1"/>
    <property type="match status" value="1"/>
</dbReference>
<accession>A0AAE0T7I0</accession>
<evidence type="ECO:0000256" key="8">
    <source>
        <dbReference type="SAM" id="MobiDB-lite"/>
    </source>
</evidence>
<evidence type="ECO:0000313" key="17">
    <source>
        <dbReference type="Proteomes" id="UP001195483"/>
    </source>
</evidence>
<dbReference type="EMBL" id="JAEAOA010000085">
    <property type="protein sequence ID" value="KAK3605081.1"/>
    <property type="molecule type" value="Genomic_DNA"/>
</dbReference>
<dbReference type="Pfam" id="PF18510">
    <property type="entry name" value="NUC"/>
    <property type="match status" value="1"/>
</dbReference>
<feature type="domain" description="Secretion system C-terminal sorting" evidence="13">
    <location>
        <begin position="1003"/>
        <end position="1064"/>
    </location>
</feature>
<evidence type="ECO:0000259" key="11">
    <source>
        <dbReference type="Pfam" id="PF18510"/>
    </source>
</evidence>
<feature type="domain" description="Cas12a RuvC nuclease" evidence="12">
    <location>
        <begin position="2040"/>
        <end position="2436"/>
    </location>
</feature>
<evidence type="ECO:0000256" key="2">
    <source>
        <dbReference type="ARBA" id="ARBA00004948"/>
    </source>
</evidence>
<keyword evidence="5" id="KW-0784">Thiamine biosynthesis</keyword>
<evidence type="ECO:0000313" key="16">
    <source>
        <dbReference type="EMBL" id="KAK3605081.1"/>
    </source>
</evidence>
<dbReference type="Pfam" id="PF18962">
    <property type="entry name" value="Por_Secre_tail"/>
    <property type="match status" value="1"/>
</dbReference>
<evidence type="ECO:0000256" key="5">
    <source>
        <dbReference type="ARBA" id="ARBA00022977"/>
    </source>
</evidence>
<protein>
    <recommendedName>
        <fullName evidence="3">thiazole synthase</fullName>
        <ecNumber evidence="3">2.8.1.10</ecNumber>
    </recommendedName>
</protein>
<evidence type="ECO:0000256" key="7">
    <source>
        <dbReference type="ARBA" id="ARBA00049897"/>
    </source>
</evidence>
<dbReference type="InterPro" id="IPR008867">
    <property type="entry name" value="ThiG"/>
</dbReference>
<feature type="region of interest" description="Disordered" evidence="8">
    <location>
        <begin position="1157"/>
        <end position="1180"/>
    </location>
</feature>
<evidence type="ECO:0000259" key="15">
    <source>
        <dbReference type="Pfam" id="PF22222"/>
    </source>
</evidence>
<proteinExistence type="inferred from homology"/>
<dbReference type="HAMAP" id="MF_00443">
    <property type="entry name" value="ThiG"/>
    <property type="match status" value="1"/>
</dbReference>
<dbReference type="Pfam" id="PF22222">
    <property type="entry name" value="Cpf1_PI-like"/>
    <property type="match status" value="1"/>
</dbReference>
<dbReference type="InterPro" id="IPR026444">
    <property type="entry name" value="Secre_tail"/>
</dbReference>
<dbReference type="Pfam" id="PF21918">
    <property type="entry name" value="cas_Cpf1_2nd"/>
    <property type="match status" value="1"/>
</dbReference>
<evidence type="ECO:0000259" key="10">
    <source>
        <dbReference type="Pfam" id="PF18501"/>
    </source>
</evidence>
<evidence type="ECO:0000256" key="1">
    <source>
        <dbReference type="ARBA" id="ARBA00002834"/>
    </source>
</evidence>
<dbReference type="Proteomes" id="UP001195483">
    <property type="component" value="Unassembled WGS sequence"/>
</dbReference>
<feature type="domain" description="Cas12a PI" evidence="15">
    <location>
        <begin position="1818"/>
        <end position="1892"/>
    </location>
</feature>
<keyword evidence="6" id="KW-0704">Schiff base</keyword>
<dbReference type="InterPro" id="IPR040882">
    <property type="entry name" value="Cas12a_NUC"/>
</dbReference>
<dbReference type="Gene3D" id="3.20.20.70">
    <property type="entry name" value="Aldolase class I"/>
    <property type="match status" value="1"/>
</dbReference>
<feature type="domain" description="Cas12a REC1" evidence="10">
    <location>
        <begin position="1118"/>
        <end position="1416"/>
    </location>
</feature>
<dbReference type="InterPro" id="IPR040852">
    <property type="entry name" value="RuvC_1"/>
</dbReference>
<dbReference type="Pfam" id="PF18516">
    <property type="entry name" value="RuvC_1"/>
    <property type="match status" value="1"/>
</dbReference>
<dbReference type="InterPro" id="IPR013785">
    <property type="entry name" value="Aldolase_TIM"/>
</dbReference>
<comment type="pathway">
    <text evidence="2">Cofactor biosynthesis; thiamine diphosphate biosynthesis.</text>
</comment>
<dbReference type="Pfam" id="PF05690">
    <property type="entry name" value="ThiG"/>
    <property type="match status" value="1"/>
</dbReference>
<dbReference type="EC" id="2.8.1.10" evidence="3"/>
<dbReference type="CDD" id="cd04728">
    <property type="entry name" value="ThiG"/>
    <property type="match status" value="1"/>
</dbReference>
<dbReference type="PANTHER" id="PTHR34266:SF2">
    <property type="entry name" value="THIAZOLE SYNTHASE"/>
    <property type="match status" value="1"/>
</dbReference>
<dbReference type="NCBIfam" id="TIGR04183">
    <property type="entry name" value="Por_Secre_tail"/>
    <property type="match status" value="1"/>
</dbReference>
<reference evidence="16" key="3">
    <citation type="submission" date="2023-05" db="EMBL/GenBank/DDBJ databases">
        <authorList>
            <person name="Smith C.H."/>
        </authorList>
    </citation>
    <scope>NUCLEOTIDE SEQUENCE</scope>
    <source>
        <strain evidence="16">CHS0354</strain>
        <tissue evidence="16">Mantle</tissue>
    </source>
</reference>
<dbReference type="GO" id="GO:1990107">
    <property type="term" value="F:thiazole synthase activity"/>
    <property type="evidence" value="ECO:0007669"/>
    <property type="project" value="UniProtKB-EC"/>
</dbReference>
<dbReference type="SUPFAM" id="SSF110399">
    <property type="entry name" value="ThiG-like"/>
    <property type="match status" value="1"/>
</dbReference>
<dbReference type="PANTHER" id="PTHR34266">
    <property type="entry name" value="THIAZOLE SYNTHASE"/>
    <property type="match status" value="1"/>
</dbReference>
<feature type="domain" description="Thiazole synthase ThiG" evidence="9">
    <location>
        <begin position="1"/>
        <end position="233"/>
    </location>
</feature>
<evidence type="ECO:0000259" key="12">
    <source>
        <dbReference type="Pfam" id="PF18516"/>
    </source>
</evidence>
<dbReference type="InterPro" id="IPR053993">
    <property type="entry name" value="Cas12a_PI"/>
</dbReference>
<comment type="catalytic activity">
    <reaction evidence="7">
        <text>[ThiS sulfur-carrier protein]-C-terminal-Gly-aminoethanethioate + 2-iminoacetate + 1-deoxy-D-xylulose 5-phosphate = [ThiS sulfur-carrier protein]-C-terminal Gly-Gly + 2-[(2R,5Z)-2-carboxy-4-methylthiazol-5(2H)-ylidene]ethyl phosphate + 2 H2O + H(+)</text>
        <dbReference type="Rhea" id="RHEA:26297"/>
        <dbReference type="Rhea" id="RHEA-COMP:12909"/>
        <dbReference type="Rhea" id="RHEA-COMP:19908"/>
        <dbReference type="ChEBI" id="CHEBI:15377"/>
        <dbReference type="ChEBI" id="CHEBI:15378"/>
        <dbReference type="ChEBI" id="CHEBI:57792"/>
        <dbReference type="ChEBI" id="CHEBI:62899"/>
        <dbReference type="ChEBI" id="CHEBI:77846"/>
        <dbReference type="ChEBI" id="CHEBI:90778"/>
        <dbReference type="ChEBI" id="CHEBI:232372"/>
        <dbReference type="EC" id="2.8.1.10"/>
    </reaction>
</comment>